<feature type="domain" description="TNFR-Cys" evidence="21">
    <location>
        <begin position="86"/>
        <end position="129"/>
    </location>
</feature>
<evidence type="ECO:0000256" key="5">
    <source>
        <dbReference type="ARBA" id="ARBA00022703"/>
    </source>
</evidence>
<dbReference type="GO" id="GO:0043066">
    <property type="term" value="P:negative regulation of apoptotic process"/>
    <property type="evidence" value="ECO:0007669"/>
    <property type="project" value="TreeGrafter"/>
</dbReference>
<evidence type="ECO:0000256" key="9">
    <source>
        <dbReference type="ARBA" id="ARBA00023139"/>
    </source>
</evidence>
<feature type="domain" description="Death" evidence="20">
    <location>
        <begin position="249"/>
        <end position="318"/>
    </location>
</feature>
<evidence type="ECO:0000256" key="6">
    <source>
        <dbReference type="ARBA" id="ARBA00022729"/>
    </source>
</evidence>
<feature type="compositionally biased region" description="Polar residues" evidence="17">
    <location>
        <begin position="209"/>
        <end position="219"/>
    </location>
</feature>
<feature type="disulfide bond" evidence="16">
    <location>
        <begin position="87"/>
        <end position="102"/>
    </location>
</feature>
<evidence type="ECO:0000256" key="12">
    <source>
        <dbReference type="ARBA" id="ARBA00023288"/>
    </source>
</evidence>
<dbReference type="GO" id="GO:0045121">
    <property type="term" value="C:membrane raft"/>
    <property type="evidence" value="ECO:0007669"/>
    <property type="project" value="UniProtKB-SubCell"/>
</dbReference>
<dbReference type="Gene3D" id="1.10.533.10">
    <property type="entry name" value="Death Domain, Fas"/>
    <property type="match status" value="1"/>
</dbReference>
<evidence type="ECO:0000313" key="22">
    <source>
        <dbReference type="Ensembl" id="ENSMAMP00000064409.1"/>
    </source>
</evidence>
<dbReference type="GO" id="GO:0006955">
    <property type="term" value="P:immune response"/>
    <property type="evidence" value="ECO:0007669"/>
    <property type="project" value="InterPro"/>
</dbReference>
<keyword evidence="9" id="KW-0564">Palmitate</keyword>
<keyword evidence="11" id="KW-0325">Glycoprotein</keyword>
<dbReference type="InterPro" id="IPR000488">
    <property type="entry name" value="Death_dom"/>
</dbReference>
<keyword evidence="5" id="KW-0053">Apoptosis</keyword>
<evidence type="ECO:0000256" key="16">
    <source>
        <dbReference type="PROSITE-ProRule" id="PRU00206"/>
    </source>
</evidence>
<evidence type="ECO:0000256" key="18">
    <source>
        <dbReference type="SAM" id="Phobius"/>
    </source>
</evidence>
<dbReference type="InterPro" id="IPR008063">
    <property type="entry name" value="Fas_rcpt"/>
</dbReference>
<feature type="region of interest" description="Disordered" evidence="17">
    <location>
        <begin position="207"/>
        <end position="226"/>
    </location>
</feature>
<dbReference type="PRINTS" id="PR01680">
    <property type="entry name" value="TNFACTORR6"/>
</dbReference>
<dbReference type="CTD" id="355"/>
<keyword evidence="7" id="KW-0677">Repeat</keyword>
<keyword evidence="8" id="KW-0112">Calmodulin-binding</keyword>
<feature type="transmembrane region" description="Helical" evidence="18">
    <location>
        <begin position="180"/>
        <end position="201"/>
    </location>
</feature>
<evidence type="ECO:0000259" key="20">
    <source>
        <dbReference type="PROSITE" id="PS50017"/>
    </source>
</evidence>
<dbReference type="InterPro" id="IPR011029">
    <property type="entry name" value="DEATH-like_dom_sf"/>
</dbReference>
<keyword evidence="12" id="KW-0449">Lipoprotein</keyword>
<feature type="repeat" description="TNFR-Cys" evidence="16">
    <location>
        <begin position="130"/>
        <end position="168"/>
    </location>
</feature>
<feature type="chain" id="PRO_5030839713" description="Tumor necrosis factor receptor superfamily member 6" evidence="19">
    <location>
        <begin position="18"/>
        <end position="322"/>
    </location>
</feature>
<dbReference type="InterPro" id="IPR001368">
    <property type="entry name" value="TNFR/NGFR_Cys_rich_reg"/>
</dbReference>
<comment type="caution">
    <text evidence="16">Lacks conserved residue(s) required for the propagation of feature annotation.</text>
</comment>
<protein>
    <recommendedName>
        <fullName evidence="3">Tumor necrosis factor receptor superfamily member 6</fullName>
    </recommendedName>
    <alternativeName>
        <fullName evidence="14">Apo-1 antigen</fullName>
    </alternativeName>
    <alternativeName>
        <fullName evidence="15">Apoptosis-mediating surface antigen FAS</fullName>
    </alternativeName>
    <alternativeName>
        <fullName evidence="13">FASLG receptor</fullName>
    </alternativeName>
</protein>
<dbReference type="GO" id="GO:0032872">
    <property type="term" value="P:regulation of stress-activated MAPK cascade"/>
    <property type="evidence" value="ECO:0007669"/>
    <property type="project" value="TreeGrafter"/>
</dbReference>
<dbReference type="GO" id="GO:0005516">
    <property type="term" value="F:calmodulin binding"/>
    <property type="evidence" value="ECO:0007669"/>
    <property type="project" value="UniProtKB-KW"/>
</dbReference>
<dbReference type="GO" id="GO:0031265">
    <property type="term" value="C:CD95 death-inducing signaling complex"/>
    <property type="evidence" value="ECO:0007669"/>
    <property type="project" value="TreeGrafter"/>
</dbReference>
<evidence type="ECO:0000256" key="13">
    <source>
        <dbReference type="ARBA" id="ARBA00030181"/>
    </source>
</evidence>
<dbReference type="GO" id="GO:0005031">
    <property type="term" value="F:tumor necrosis factor receptor activity"/>
    <property type="evidence" value="ECO:0007669"/>
    <property type="project" value="TreeGrafter"/>
</dbReference>
<evidence type="ECO:0000256" key="3">
    <source>
        <dbReference type="ARBA" id="ARBA00015761"/>
    </source>
</evidence>
<evidence type="ECO:0000256" key="4">
    <source>
        <dbReference type="ARBA" id="ARBA00022475"/>
    </source>
</evidence>
<keyword evidence="4" id="KW-1003">Cell membrane</keyword>
<evidence type="ECO:0000256" key="14">
    <source>
        <dbReference type="ARBA" id="ARBA00032338"/>
    </source>
</evidence>
<dbReference type="PROSITE" id="PS50017">
    <property type="entry name" value="DEATH_DOMAIN"/>
    <property type="match status" value="1"/>
</dbReference>
<dbReference type="PANTHER" id="PTHR46874">
    <property type="entry name" value="TUMOR NECROSIS FACTOR RECEPTOR SUPERFAMILY MEMBER 6"/>
    <property type="match status" value="1"/>
</dbReference>
<organism evidence="22 23">
    <name type="scientific">Mastacembelus armatus</name>
    <name type="common">zig-zag eel</name>
    <dbReference type="NCBI Taxonomy" id="205130"/>
    <lineage>
        <taxon>Eukaryota</taxon>
        <taxon>Metazoa</taxon>
        <taxon>Chordata</taxon>
        <taxon>Craniata</taxon>
        <taxon>Vertebrata</taxon>
        <taxon>Euteleostomi</taxon>
        <taxon>Actinopterygii</taxon>
        <taxon>Neopterygii</taxon>
        <taxon>Teleostei</taxon>
        <taxon>Neoteleostei</taxon>
        <taxon>Acanthomorphata</taxon>
        <taxon>Anabantaria</taxon>
        <taxon>Synbranchiformes</taxon>
        <taxon>Mastacembelidae</taxon>
        <taxon>Mastacembelus</taxon>
    </lineage>
</organism>
<evidence type="ECO:0000256" key="8">
    <source>
        <dbReference type="ARBA" id="ARBA00022860"/>
    </source>
</evidence>
<evidence type="ECO:0000256" key="15">
    <source>
        <dbReference type="ARBA" id="ARBA00032502"/>
    </source>
</evidence>
<dbReference type="Ensembl" id="ENSMAMT00000063364.1">
    <property type="protein sequence ID" value="ENSMAMP00000064409.1"/>
    <property type="gene ID" value="ENSMAMG00000027347.1"/>
</dbReference>
<evidence type="ECO:0000256" key="2">
    <source>
        <dbReference type="ARBA" id="ARBA00004285"/>
    </source>
</evidence>
<dbReference type="SUPFAM" id="SSF57586">
    <property type="entry name" value="TNF receptor-like"/>
    <property type="match status" value="2"/>
</dbReference>
<dbReference type="GO" id="GO:0097527">
    <property type="term" value="P:necroptotic signaling pathway"/>
    <property type="evidence" value="ECO:0007669"/>
    <property type="project" value="TreeGrafter"/>
</dbReference>
<evidence type="ECO:0000256" key="17">
    <source>
        <dbReference type="SAM" id="MobiDB-lite"/>
    </source>
</evidence>
<keyword evidence="18" id="KW-1133">Transmembrane helix</keyword>
<dbReference type="GO" id="GO:0097049">
    <property type="term" value="P:motor neuron apoptotic process"/>
    <property type="evidence" value="ECO:0007669"/>
    <property type="project" value="TreeGrafter"/>
</dbReference>
<feature type="domain" description="TNFR-Cys" evidence="21">
    <location>
        <begin position="130"/>
        <end position="168"/>
    </location>
</feature>
<dbReference type="SMART" id="SM00208">
    <property type="entry name" value="TNFR"/>
    <property type="match status" value="3"/>
</dbReference>
<keyword evidence="6 19" id="KW-0732">Signal</keyword>
<accession>A0A7N8YG35</accession>
<evidence type="ECO:0000256" key="19">
    <source>
        <dbReference type="SAM" id="SignalP"/>
    </source>
</evidence>
<evidence type="ECO:0000256" key="10">
    <source>
        <dbReference type="ARBA" id="ARBA00023157"/>
    </source>
</evidence>
<evidence type="ECO:0000256" key="11">
    <source>
        <dbReference type="ARBA" id="ARBA00023180"/>
    </source>
</evidence>
<comment type="subcellular location">
    <subcellularLocation>
        <location evidence="1">Cell membrane</location>
        <topology evidence="1">Single-pass type I membrane protein</topology>
    </subcellularLocation>
    <subcellularLocation>
        <location evidence="2">Membrane raft</location>
    </subcellularLocation>
</comment>
<name>A0A7N8YG35_9TELE</name>
<dbReference type="Pfam" id="PF00531">
    <property type="entry name" value="Death"/>
    <property type="match status" value="1"/>
</dbReference>
<dbReference type="SUPFAM" id="SSF47986">
    <property type="entry name" value="DEATH domain"/>
    <property type="match status" value="1"/>
</dbReference>
<evidence type="ECO:0000256" key="7">
    <source>
        <dbReference type="ARBA" id="ARBA00022737"/>
    </source>
</evidence>
<keyword evidence="23" id="KW-1185">Reference proteome</keyword>
<evidence type="ECO:0000259" key="21">
    <source>
        <dbReference type="PROSITE" id="PS50050"/>
    </source>
</evidence>
<dbReference type="GeneTree" id="ENSGT00950000183126"/>
<feature type="repeat" description="TNFR-Cys" evidence="16">
    <location>
        <begin position="86"/>
        <end position="129"/>
    </location>
</feature>
<dbReference type="Pfam" id="PF00020">
    <property type="entry name" value="TNFR_c6"/>
    <property type="match status" value="1"/>
</dbReference>
<dbReference type="Gene3D" id="2.10.50.10">
    <property type="entry name" value="Tumor Necrosis Factor Receptor, subunit A, domain 2"/>
    <property type="match status" value="2"/>
</dbReference>
<proteinExistence type="predicted"/>
<dbReference type="GO" id="GO:0006924">
    <property type="term" value="P:activation-induced cell death of T cells"/>
    <property type="evidence" value="ECO:0007669"/>
    <property type="project" value="TreeGrafter"/>
</dbReference>
<dbReference type="Proteomes" id="UP000261640">
    <property type="component" value="Unplaced"/>
</dbReference>
<keyword evidence="18" id="KW-0472">Membrane</keyword>
<feature type="signal peptide" evidence="19">
    <location>
        <begin position="1"/>
        <end position="17"/>
    </location>
</feature>
<dbReference type="RefSeq" id="XP_026166014.1">
    <property type="nucleotide sequence ID" value="XM_026310229.1"/>
</dbReference>
<dbReference type="GO" id="GO:0097192">
    <property type="term" value="P:extrinsic apoptotic signaling pathway in absence of ligand"/>
    <property type="evidence" value="ECO:0007669"/>
    <property type="project" value="TreeGrafter"/>
</dbReference>
<dbReference type="PANTHER" id="PTHR46874:SF1">
    <property type="entry name" value="TUMOR NECROSIS FACTOR RECEPTOR SUPERFAMILY MEMBER 6"/>
    <property type="match status" value="1"/>
</dbReference>
<dbReference type="GO" id="GO:0009897">
    <property type="term" value="C:external side of plasma membrane"/>
    <property type="evidence" value="ECO:0007669"/>
    <property type="project" value="TreeGrafter"/>
</dbReference>
<dbReference type="GeneID" id="113132249"/>
<reference evidence="22" key="1">
    <citation type="submission" date="2025-08" db="UniProtKB">
        <authorList>
            <consortium name="Ensembl"/>
        </authorList>
    </citation>
    <scope>IDENTIFICATION</scope>
</reference>
<dbReference type="InParanoid" id="A0A7N8YG35"/>
<evidence type="ECO:0000256" key="1">
    <source>
        <dbReference type="ARBA" id="ARBA00004251"/>
    </source>
</evidence>
<dbReference type="PROSITE" id="PS50050">
    <property type="entry name" value="TNFR_NGFR_2"/>
    <property type="match status" value="2"/>
</dbReference>
<evidence type="ECO:0000313" key="23">
    <source>
        <dbReference type="Proteomes" id="UP000261640"/>
    </source>
</evidence>
<dbReference type="OrthoDB" id="9949242at2759"/>
<keyword evidence="10 16" id="KW-1015">Disulfide bond</keyword>
<keyword evidence="18" id="KW-0812">Transmembrane</keyword>
<reference evidence="22" key="2">
    <citation type="submission" date="2025-09" db="UniProtKB">
        <authorList>
            <consortium name="Ensembl"/>
        </authorList>
    </citation>
    <scope>IDENTIFICATION</scope>
</reference>
<dbReference type="AlphaFoldDB" id="A0A7N8YG35"/>
<sequence>MMALKRFPAVFFTFVSAFCLLALPAPSSQTDGIVPWRTLKGLSRGKRQVCVDGAYEHNGKSCCLCAAGMKLEKPCSVQPDDRQCKQCEPQTYNSDPNSKSSCEPCTSCDQPNANLEVAEPCTPARDTRCRCKKNHYCGTEPCKLCQPCKECGAEGIQVACTAINNTFCNDKIDERNQTGVIISVIVGIVILGAIIGGFFFWKEKRSRPKTNSGAGPQDQQDVEEPLRGTSCKNIQPYLPDIADVLGWKDMKNVAMRTKIPAATIESCALNHPNDSREQTLELLKIWAEKYGSNASNYLVQNLQRAGKRAIAQDVSNILNSDR</sequence>